<gene>
    <name evidence="2" type="ORF">CYMTET_40539</name>
</gene>
<feature type="compositionally biased region" description="Basic and acidic residues" evidence="1">
    <location>
        <begin position="1"/>
        <end position="10"/>
    </location>
</feature>
<feature type="non-terminal residue" evidence="2">
    <location>
        <position position="231"/>
    </location>
</feature>
<feature type="region of interest" description="Disordered" evidence="1">
    <location>
        <begin position="1"/>
        <end position="72"/>
    </location>
</feature>
<comment type="caution">
    <text evidence="2">The sequence shown here is derived from an EMBL/GenBank/DDBJ whole genome shotgun (WGS) entry which is preliminary data.</text>
</comment>
<proteinExistence type="predicted"/>
<organism evidence="2 3">
    <name type="scientific">Cymbomonas tetramitiformis</name>
    <dbReference type="NCBI Taxonomy" id="36881"/>
    <lineage>
        <taxon>Eukaryota</taxon>
        <taxon>Viridiplantae</taxon>
        <taxon>Chlorophyta</taxon>
        <taxon>Pyramimonadophyceae</taxon>
        <taxon>Pyramimonadales</taxon>
        <taxon>Pyramimonadaceae</taxon>
        <taxon>Cymbomonas</taxon>
    </lineage>
</organism>
<feature type="region of interest" description="Disordered" evidence="1">
    <location>
        <begin position="144"/>
        <end position="185"/>
    </location>
</feature>
<keyword evidence="3" id="KW-1185">Reference proteome</keyword>
<evidence type="ECO:0000313" key="2">
    <source>
        <dbReference type="EMBL" id="KAK3250064.1"/>
    </source>
</evidence>
<feature type="compositionally biased region" description="Low complexity" evidence="1">
    <location>
        <begin position="160"/>
        <end position="174"/>
    </location>
</feature>
<protein>
    <submittedName>
        <fullName evidence="2">Uncharacterized protein</fullName>
    </submittedName>
</protein>
<reference evidence="2 3" key="1">
    <citation type="journal article" date="2015" name="Genome Biol. Evol.">
        <title>Comparative Genomics of a Bacterivorous Green Alga Reveals Evolutionary Causalities and Consequences of Phago-Mixotrophic Mode of Nutrition.</title>
        <authorList>
            <person name="Burns J.A."/>
            <person name="Paasch A."/>
            <person name="Narechania A."/>
            <person name="Kim E."/>
        </authorList>
    </citation>
    <scope>NUCLEOTIDE SEQUENCE [LARGE SCALE GENOMIC DNA]</scope>
    <source>
        <strain evidence="2 3">PLY_AMNH</strain>
    </source>
</reference>
<accession>A0AAE0C8Y1</accession>
<feature type="compositionally biased region" description="Low complexity" evidence="1">
    <location>
        <begin position="49"/>
        <end position="61"/>
    </location>
</feature>
<dbReference type="AlphaFoldDB" id="A0AAE0C8Y1"/>
<dbReference type="EMBL" id="LGRX02026942">
    <property type="protein sequence ID" value="KAK3250064.1"/>
    <property type="molecule type" value="Genomic_DNA"/>
</dbReference>
<sequence>MPRKSSERGDQYGPRGRGNKRNQKKGVFVMGSGLGDDTERQITRGLGSGSSSRGKQRAGSSPEGPSLTDVGFVYDLGGDEVEAVPMDGEEGEYLYDLVGTPAAGLGFNAAENTGANHAESHLSGFQHPAAEEPHGAMFFVHGGAAQAEKPTSKAEAEELQGSPAGQGSSAQSAQLDGTPREPGACAGNARAMAMAQKLLDSGLEDANLLRTALKEILGMLTASTRHLHLYQ</sequence>
<name>A0AAE0C8Y1_9CHLO</name>
<evidence type="ECO:0000313" key="3">
    <source>
        <dbReference type="Proteomes" id="UP001190700"/>
    </source>
</evidence>
<dbReference type="Proteomes" id="UP001190700">
    <property type="component" value="Unassembled WGS sequence"/>
</dbReference>
<evidence type="ECO:0000256" key="1">
    <source>
        <dbReference type="SAM" id="MobiDB-lite"/>
    </source>
</evidence>